<evidence type="ECO:0000256" key="5">
    <source>
        <dbReference type="ARBA" id="ARBA00022842"/>
    </source>
</evidence>
<gene>
    <name evidence="7" type="primary">glnD</name>
    <name evidence="10" type="ORF">SAMN06265368_3058</name>
</gene>
<protein>
    <recommendedName>
        <fullName evidence="7">Bifunctional uridylyltransferase/uridylyl-removing enzyme</fullName>
        <shortName evidence="7">UTase/UR</shortName>
    </recommendedName>
    <alternativeName>
        <fullName evidence="7">Bifunctional [protein-PII] modification enzyme</fullName>
    </alternativeName>
    <alternativeName>
        <fullName evidence="7">Bifunctional nitrogen sensor protein</fullName>
    </alternativeName>
    <domain>
        <recommendedName>
            <fullName evidence="7">[Protein-PII] uridylyltransferase</fullName>
            <shortName evidence="7">PII uridylyltransferase</shortName>
            <shortName evidence="7">UTase</shortName>
            <ecNumber evidence="7">2.7.7.59</ecNumber>
        </recommendedName>
    </domain>
    <domain>
        <recommendedName>
            <fullName evidence="7">[Protein-PII]-UMP uridylyl-removing enzyme</fullName>
            <shortName evidence="7">UR</shortName>
            <ecNumber evidence="7">3.1.4.-</ecNumber>
        </recommendedName>
    </domain>
</protein>
<dbReference type="CDD" id="cd04899">
    <property type="entry name" value="ACT_ACR-UUR-like_2"/>
    <property type="match status" value="1"/>
</dbReference>
<dbReference type="SUPFAM" id="SSF81301">
    <property type="entry name" value="Nucleotidyltransferase"/>
    <property type="match status" value="1"/>
</dbReference>
<evidence type="ECO:0000313" key="10">
    <source>
        <dbReference type="EMBL" id="SNZ19962.1"/>
    </source>
</evidence>
<comment type="similarity">
    <text evidence="7">Belongs to the GlnD family.</text>
</comment>
<proteinExistence type="inferred from homology"/>
<evidence type="ECO:0000256" key="3">
    <source>
        <dbReference type="ARBA" id="ARBA00022737"/>
    </source>
</evidence>
<evidence type="ECO:0000313" key="11">
    <source>
        <dbReference type="Proteomes" id="UP000219439"/>
    </source>
</evidence>
<dbReference type="EC" id="3.1.4.-" evidence="7"/>
<evidence type="ECO:0000256" key="6">
    <source>
        <dbReference type="ARBA" id="ARBA00023268"/>
    </source>
</evidence>
<keyword evidence="1 7" id="KW-0808">Transferase</keyword>
<organism evidence="10 11">
    <name type="scientific">Cohaesibacter gelatinilyticus</name>
    <dbReference type="NCBI Taxonomy" id="372072"/>
    <lineage>
        <taxon>Bacteria</taxon>
        <taxon>Pseudomonadati</taxon>
        <taxon>Pseudomonadota</taxon>
        <taxon>Alphaproteobacteria</taxon>
        <taxon>Hyphomicrobiales</taxon>
        <taxon>Cohaesibacteraceae</taxon>
    </lineage>
</organism>
<feature type="domain" description="ACT" evidence="8">
    <location>
        <begin position="848"/>
        <end position="927"/>
    </location>
</feature>
<dbReference type="InterPro" id="IPR003607">
    <property type="entry name" value="HD/PDEase_dom"/>
</dbReference>
<dbReference type="Gene3D" id="3.30.70.260">
    <property type="match status" value="1"/>
</dbReference>
<comment type="catalytic activity">
    <reaction evidence="7">
        <text>[protein-PII]-L-tyrosine + UTP = [protein-PII]-uridylyl-L-tyrosine + diphosphate</text>
        <dbReference type="Rhea" id="RHEA:13673"/>
        <dbReference type="Rhea" id="RHEA-COMP:12147"/>
        <dbReference type="Rhea" id="RHEA-COMP:12148"/>
        <dbReference type="ChEBI" id="CHEBI:33019"/>
        <dbReference type="ChEBI" id="CHEBI:46398"/>
        <dbReference type="ChEBI" id="CHEBI:46858"/>
        <dbReference type="ChEBI" id="CHEBI:90602"/>
        <dbReference type="EC" id="2.7.7.59"/>
    </reaction>
</comment>
<evidence type="ECO:0000256" key="7">
    <source>
        <dbReference type="HAMAP-Rule" id="MF_00277"/>
    </source>
</evidence>
<dbReference type="GO" id="GO:0006808">
    <property type="term" value="P:regulation of nitrogen utilization"/>
    <property type="evidence" value="ECO:0007669"/>
    <property type="project" value="UniProtKB-UniRule"/>
</dbReference>
<comment type="activity regulation">
    <text evidence="7">Uridylyltransferase (UTase) activity is inhibited by glutamine, while glutamine activates uridylyl-removing (UR) activity.</text>
</comment>
<dbReference type="SUPFAM" id="SSF81891">
    <property type="entry name" value="Poly A polymerase C-terminal region-like"/>
    <property type="match status" value="1"/>
</dbReference>
<dbReference type="PANTHER" id="PTHR47320">
    <property type="entry name" value="BIFUNCTIONAL URIDYLYLTRANSFERASE/URIDYLYL-REMOVING ENZYME"/>
    <property type="match status" value="1"/>
</dbReference>
<dbReference type="PANTHER" id="PTHR47320:SF1">
    <property type="entry name" value="BIFUNCTIONAL URIDYLYLTRANSFERASE_URIDYLYL-REMOVING ENZYME"/>
    <property type="match status" value="1"/>
</dbReference>
<dbReference type="OrthoDB" id="9758038at2"/>
<evidence type="ECO:0000259" key="9">
    <source>
        <dbReference type="PROSITE" id="PS51831"/>
    </source>
</evidence>
<dbReference type="InterPro" id="IPR045865">
    <property type="entry name" value="ACT-like_dom_sf"/>
</dbReference>
<dbReference type="Proteomes" id="UP000219439">
    <property type="component" value="Unassembled WGS sequence"/>
</dbReference>
<dbReference type="InterPro" id="IPR010043">
    <property type="entry name" value="UTase/UR"/>
</dbReference>
<dbReference type="InterPro" id="IPR043519">
    <property type="entry name" value="NT_sf"/>
</dbReference>
<dbReference type="NCBIfam" id="NF003467">
    <property type="entry name" value="PRK05092.1"/>
    <property type="match status" value="1"/>
</dbReference>
<reference evidence="10 11" key="1">
    <citation type="submission" date="2017-09" db="EMBL/GenBank/DDBJ databases">
        <authorList>
            <person name="Ehlers B."/>
            <person name="Leendertz F.H."/>
        </authorList>
    </citation>
    <scope>NUCLEOTIDE SEQUENCE [LARGE SCALE GENOMIC DNA]</scope>
    <source>
        <strain evidence="10 11">DSM 18289</strain>
    </source>
</reference>
<dbReference type="CDD" id="cd04900">
    <property type="entry name" value="ACT_UUR-like_1"/>
    <property type="match status" value="1"/>
</dbReference>
<dbReference type="CDD" id="cd00077">
    <property type="entry name" value="HDc"/>
    <property type="match status" value="1"/>
</dbReference>
<keyword evidence="2 7" id="KW-0548">Nucleotidyltransferase</keyword>
<keyword evidence="6 7" id="KW-0511">Multifunctional enzyme</keyword>
<comment type="domain">
    <text evidence="7">Has four distinct domains: an N-terminal nucleotidyltransferase (NT) domain responsible for UTase activity, a central HD domain that encodes UR activity, and two C-terminal ACT domains that seem to have a role in glutamine sensing.</text>
</comment>
<feature type="domain" description="ACT" evidence="8">
    <location>
        <begin position="737"/>
        <end position="814"/>
    </location>
</feature>
<dbReference type="Pfam" id="PF08335">
    <property type="entry name" value="GlnD_UR_UTase"/>
    <property type="match status" value="1"/>
</dbReference>
<keyword evidence="5 7" id="KW-0460">Magnesium</keyword>
<dbReference type="PROSITE" id="PS51831">
    <property type="entry name" value="HD"/>
    <property type="match status" value="1"/>
</dbReference>
<dbReference type="EC" id="2.7.7.59" evidence="7"/>
<dbReference type="HAMAP" id="MF_00277">
    <property type="entry name" value="PII_uridylyl_transf"/>
    <property type="match status" value="1"/>
</dbReference>
<dbReference type="InterPro" id="IPR013546">
    <property type="entry name" value="PII_UdlTrfase/GS_AdlTrfase"/>
</dbReference>
<dbReference type="InterPro" id="IPR002912">
    <property type="entry name" value="ACT_dom"/>
</dbReference>
<dbReference type="SUPFAM" id="SSF55021">
    <property type="entry name" value="ACT-like"/>
    <property type="match status" value="2"/>
</dbReference>
<accession>A0A285PE23</accession>
<comment type="function">
    <text evidence="7">Modifies, by uridylylation and deuridylylation, the PII regulatory proteins (GlnB and homologs), in response to the nitrogen status of the cell that GlnD senses through the glutamine level. Under low glutamine levels, catalyzes the conversion of the PII proteins and UTP to PII-UMP and PPi, while under higher glutamine levels, GlnD hydrolyzes PII-UMP to PII and UMP (deuridylylation). Thus, controls uridylylation state and activity of the PII proteins, and plays an important role in the regulation of nitrogen metabolism.</text>
</comment>
<dbReference type="NCBIfam" id="TIGR01693">
    <property type="entry name" value="UTase_glnD"/>
    <property type="match status" value="1"/>
</dbReference>
<name>A0A285PE23_9HYPH</name>
<dbReference type="Pfam" id="PF01842">
    <property type="entry name" value="ACT"/>
    <property type="match status" value="1"/>
</dbReference>
<keyword evidence="4 7" id="KW-0378">Hydrolase</keyword>
<keyword evidence="11" id="KW-1185">Reference proteome</keyword>
<comment type="catalytic activity">
    <reaction evidence="7">
        <text>[protein-PII]-uridylyl-L-tyrosine + H2O = [protein-PII]-L-tyrosine + UMP + H(+)</text>
        <dbReference type="Rhea" id="RHEA:48600"/>
        <dbReference type="Rhea" id="RHEA-COMP:12147"/>
        <dbReference type="Rhea" id="RHEA-COMP:12148"/>
        <dbReference type="ChEBI" id="CHEBI:15377"/>
        <dbReference type="ChEBI" id="CHEBI:15378"/>
        <dbReference type="ChEBI" id="CHEBI:46858"/>
        <dbReference type="ChEBI" id="CHEBI:57865"/>
        <dbReference type="ChEBI" id="CHEBI:90602"/>
    </reaction>
</comment>
<feature type="region of interest" description="Uridylyltransferase" evidence="7">
    <location>
        <begin position="1"/>
        <end position="378"/>
    </location>
</feature>
<evidence type="ECO:0000256" key="2">
    <source>
        <dbReference type="ARBA" id="ARBA00022695"/>
    </source>
</evidence>
<sequence>MMKIAPQEDGLIDVDQTRQALQELVENHDGKSDDFKLRGKILALFKERLGQGRKKAEEMLFEDGSGILCAIRLSYLEDCLIRLIYDFATTYVYRVVNPSDSEKMTVIAVGGYGRATLGPQSDIDLLFLLPYKQTAWGESVVEYILYMLWDLGQKVGHSTRTLDDCVRLSKTDMTIRTALLEARPICGEQPLYDSLIERYDKEVMQDSGSEFMTAKLAERDARHTQQGNSRYMVEPNVKEGKGGLRDLHSLFWIGQYVYRVRKGKELIEAGVFTAKEYSRFKRTNDFLWTVRCHLHFLTRRAEERLSFDLQRELAGRMGYASRPGQHSVERFMKHYFLVAKEVGDLTRIFCAALEEDFGRQAPGINRFFSSIPFRRRRKIRGQQDFVIEHGRLTIMDDEVFKRDPVNLIRIFAVADKENLAFHPDAMQLIRRSLRLITRVVRKDKEANRLFVKILTSRRDPESILRRMNEAGVLGRFVPEFGKIVAMMQFNMYHHYTVDEHLLRSVGILSEIEKRNLGEEHPLSHELIRKLDDRVVLYMAVFLHDIAKGRPEDHSIAGAKVARGLCPRFGLSREQTEQVAWLVQEHLTMSTISQSRDLADRKTILDFCHSVQTMEQMKMLLILTVCDIKAVGPDVWNGWKGQLLRTLYYEAEPILTGGHSKTSRDARLAHMKEQFVAKLEGWSKKEVKSYLDLHYPAYWLRTDMDSALEHAELIRSADKKGQSIAVSIKTLEFEAITQITILAPDHPRLLSMIAGACSAAGANIMDALIFTTTDGRALDTIFISREFEEDKDERRRANRIVDLLTQVLKGETRLPPLVAQKEKHKKRYRAFRRTPKVTLNNELSNQATVIEISGLDRPGLLSDLTRALSALNLDIASAHIITYGERVVDSFYVTDLTGAKITNVDRKQAIEETLLAALKGKTTKSQPV</sequence>
<evidence type="ECO:0000256" key="4">
    <source>
        <dbReference type="ARBA" id="ARBA00022801"/>
    </source>
</evidence>
<dbReference type="CDD" id="cd05401">
    <property type="entry name" value="NT_GlnE_GlnD_like"/>
    <property type="match status" value="1"/>
</dbReference>
<dbReference type="SMART" id="SM00471">
    <property type="entry name" value="HDc"/>
    <property type="match status" value="1"/>
</dbReference>
<dbReference type="EMBL" id="OBEL01000003">
    <property type="protein sequence ID" value="SNZ19962.1"/>
    <property type="molecule type" value="Genomic_DNA"/>
</dbReference>
<dbReference type="Gene3D" id="1.10.3090.10">
    <property type="entry name" value="cca-adding enzyme, domain 2"/>
    <property type="match status" value="1"/>
</dbReference>
<dbReference type="GO" id="GO:0008081">
    <property type="term" value="F:phosphoric diester hydrolase activity"/>
    <property type="evidence" value="ECO:0007669"/>
    <property type="project" value="UniProtKB-UniRule"/>
</dbReference>
<feature type="domain" description="HD" evidence="9">
    <location>
        <begin position="497"/>
        <end position="613"/>
    </location>
</feature>
<evidence type="ECO:0000259" key="8">
    <source>
        <dbReference type="PROSITE" id="PS51671"/>
    </source>
</evidence>
<dbReference type="GO" id="GO:0008773">
    <property type="term" value="F:[protein-PII] uridylyltransferase activity"/>
    <property type="evidence" value="ECO:0007669"/>
    <property type="project" value="UniProtKB-UniRule"/>
</dbReference>
<dbReference type="PIRSF" id="PIRSF006288">
    <property type="entry name" value="PII_uridyltransf"/>
    <property type="match status" value="1"/>
</dbReference>
<dbReference type="Pfam" id="PF01966">
    <property type="entry name" value="HD"/>
    <property type="match status" value="1"/>
</dbReference>
<dbReference type="SUPFAM" id="SSF81593">
    <property type="entry name" value="Nucleotidyltransferase substrate binding subunit/domain"/>
    <property type="match status" value="1"/>
</dbReference>
<evidence type="ECO:0000256" key="1">
    <source>
        <dbReference type="ARBA" id="ARBA00022679"/>
    </source>
</evidence>
<dbReference type="InterPro" id="IPR006674">
    <property type="entry name" value="HD_domain"/>
</dbReference>
<dbReference type="Gene3D" id="3.30.460.10">
    <property type="entry name" value="Beta Polymerase, domain 2"/>
    <property type="match status" value="1"/>
</dbReference>
<keyword evidence="3" id="KW-0677">Repeat</keyword>
<dbReference type="PROSITE" id="PS51671">
    <property type="entry name" value="ACT"/>
    <property type="match status" value="2"/>
</dbReference>
<dbReference type="AlphaFoldDB" id="A0A285PE23"/>
<comment type="caution">
    <text evidence="7">Lacks conserved residue(s) required for the propagation of feature annotation.</text>
</comment>
<comment type="cofactor">
    <cofactor evidence="7">
        <name>Mg(2+)</name>
        <dbReference type="ChEBI" id="CHEBI:18420"/>
    </cofactor>
</comment>